<name>A0A1Q9C7J2_SYMMI</name>
<proteinExistence type="predicted"/>
<dbReference type="Proteomes" id="UP000186817">
    <property type="component" value="Unassembled WGS sequence"/>
</dbReference>
<dbReference type="OrthoDB" id="64220at2759"/>
<keyword evidence="4" id="KW-1185">Reference proteome</keyword>
<protein>
    <recommendedName>
        <fullName evidence="2">folate gamma-glutamyl hydrolase</fullName>
        <ecNumber evidence="2">3.4.19.9</ecNumber>
    </recommendedName>
</protein>
<keyword evidence="2 3" id="KW-0378">Hydrolase</keyword>
<comment type="catalytic activity">
    <reaction evidence="2">
        <text>(6S)-5,6,7,8-tetrahydrofolyl-(gamma-L-Glu)(n) + (n-1) H2O = (6S)-5,6,7,8-tetrahydrofolate + (n-1) L-glutamate</text>
        <dbReference type="Rhea" id="RHEA:56784"/>
        <dbReference type="Rhea" id="RHEA-COMP:14738"/>
        <dbReference type="ChEBI" id="CHEBI:15377"/>
        <dbReference type="ChEBI" id="CHEBI:29985"/>
        <dbReference type="ChEBI" id="CHEBI:57453"/>
        <dbReference type="ChEBI" id="CHEBI:141005"/>
        <dbReference type="EC" id="3.4.19.9"/>
    </reaction>
</comment>
<dbReference type="EC" id="3.4.19.9" evidence="2"/>
<feature type="active site" description="Proton donor" evidence="1">
    <location>
        <position position="365"/>
    </location>
</feature>
<dbReference type="Gene3D" id="3.40.50.880">
    <property type="match status" value="1"/>
</dbReference>
<feature type="active site" description="Nucleophile" evidence="1 2">
    <location>
        <position position="248"/>
    </location>
</feature>
<dbReference type="PROSITE" id="PS51275">
    <property type="entry name" value="PEPTIDASE_C26_GGH"/>
    <property type="match status" value="1"/>
</dbReference>
<evidence type="ECO:0000313" key="3">
    <source>
        <dbReference type="EMBL" id="OLP78888.1"/>
    </source>
</evidence>
<dbReference type="SUPFAM" id="SSF52317">
    <property type="entry name" value="Class I glutamine amidotransferase-like"/>
    <property type="match status" value="1"/>
</dbReference>
<dbReference type="EMBL" id="LSRX01001548">
    <property type="protein sequence ID" value="OLP78888.1"/>
    <property type="molecule type" value="Genomic_DNA"/>
</dbReference>
<dbReference type="PANTHER" id="PTHR11315">
    <property type="entry name" value="PROTEASE FAMILY C26 GAMMA-GLUTAMYL HYDROLASE"/>
    <property type="match status" value="1"/>
</dbReference>
<comment type="caution">
    <text evidence="3">The sequence shown here is derived from an EMBL/GenBank/DDBJ whole genome shotgun (WGS) entry which is preliminary data.</text>
</comment>
<reference evidence="3 4" key="1">
    <citation type="submission" date="2016-02" db="EMBL/GenBank/DDBJ databases">
        <title>Genome analysis of coral dinoflagellate symbionts highlights evolutionary adaptations to a symbiotic lifestyle.</title>
        <authorList>
            <person name="Aranda M."/>
            <person name="Li Y."/>
            <person name="Liew Y.J."/>
            <person name="Baumgarten S."/>
            <person name="Simakov O."/>
            <person name="Wilson M."/>
            <person name="Piel J."/>
            <person name="Ashoor H."/>
            <person name="Bougouffa S."/>
            <person name="Bajic V.B."/>
            <person name="Ryu T."/>
            <person name="Ravasi T."/>
            <person name="Bayer T."/>
            <person name="Micklem G."/>
            <person name="Kim H."/>
            <person name="Bhak J."/>
            <person name="Lajeunesse T.C."/>
            <person name="Voolstra C.R."/>
        </authorList>
    </citation>
    <scope>NUCLEOTIDE SEQUENCE [LARGE SCALE GENOMIC DNA]</scope>
    <source>
        <strain evidence="3 4">CCMP2467</strain>
    </source>
</reference>
<organism evidence="3 4">
    <name type="scientific">Symbiodinium microadriaticum</name>
    <name type="common">Dinoflagellate</name>
    <name type="synonym">Zooxanthella microadriatica</name>
    <dbReference type="NCBI Taxonomy" id="2951"/>
    <lineage>
        <taxon>Eukaryota</taxon>
        <taxon>Sar</taxon>
        <taxon>Alveolata</taxon>
        <taxon>Dinophyceae</taxon>
        <taxon>Suessiales</taxon>
        <taxon>Symbiodiniaceae</taxon>
        <taxon>Symbiodinium</taxon>
    </lineage>
</organism>
<dbReference type="GO" id="GO:0034722">
    <property type="term" value="F:gamma-glutamyl-peptidase activity"/>
    <property type="evidence" value="ECO:0007669"/>
    <property type="project" value="UniProtKB-UniRule"/>
</dbReference>
<dbReference type="AlphaFoldDB" id="A0A1Q9C7J2"/>
<dbReference type="InterPro" id="IPR029062">
    <property type="entry name" value="Class_I_gatase-like"/>
</dbReference>
<feature type="active site" evidence="2">
    <location>
        <position position="365"/>
    </location>
</feature>
<evidence type="ECO:0000256" key="1">
    <source>
        <dbReference type="PIRSR" id="PIRSR615527-1"/>
    </source>
</evidence>
<sequence length="448" mass="50432">MASGPRPTIFRAVPENEFHVPPVGEVSIEDLMAPLQDEARFTREVKELKALSQREGLPEPASEAARGREVVSVLEMWRSNMWRDYEVEDPGYRSMSSPQMPGLVVGAALASLLWLPVVCLLGLREPNPGQRAPGAQGAVSFQSKESHLNDRPVIAILASDCGILYNCSSYIPASYVHLLEQGGAQVVPLHPEMPDDEFDHVLSHVNGAMTIGGFFDLNGTAEYHIRKLYDHALELAKGGEVFPLWATCVGIHDVAQMATGVVYGEFLHRTSADNLALPLRFTGVQERELFDESSFPGSAVYRQWLQDAALTFHHHLWGILPETFQRFQALRDSFEIVATAVDRNGQEFIALMQGRHHAIFASAFHPEKPAFEWGLHRTGLLQNTQIPHSRRAILVNLHFGAAFVQQARQNLRKFLPEELSKRLIYNHRVDYTARFPELIRYFEQSYIF</sequence>
<dbReference type="GO" id="GO:0046900">
    <property type="term" value="P:tetrahydrofolylpolyglutamate metabolic process"/>
    <property type="evidence" value="ECO:0007669"/>
    <property type="project" value="TreeGrafter"/>
</dbReference>
<evidence type="ECO:0000313" key="4">
    <source>
        <dbReference type="Proteomes" id="UP000186817"/>
    </source>
</evidence>
<dbReference type="InterPro" id="IPR015527">
    <property type="entry name" value="Pept_C26_g-glut_hydrolase"/>
</dbReference>
<evidence type="ECO:0000256" key="2">
    <source>
        <dbReference type="PROSITE-ProRule" id="PRU00607"/>
    </source>
</evidence>
<dbReference type="GO" id="GO:0005773">
    <property type="term" value="C:vacuole"/>
    <property type="evidence" value="ECO:0007669"/>
    <property type="project" value="TreeGrafter"/>
</dbReference>
<accession>A0A1Q9C7J2</accession>
<gene>
    <name evidence="3" type="primary">gghA</name>
    <name evidence="3" type="ORF">AK812_SmicGene40884</name>
</gene>
<dbReference type="PANTHER" id="PTHR11315:SF0">
    <property type="entry name" value="FOLATE GAMMA-GLUTAMYL HYDROLASE"/>
    <property type="match status" value="1"/>
</dbReference>